<proteinExistence type="predicted"/>
<reference evidence="1" key="1">
    <citation type="submission" date="2017-07" db="EMBL/GenBank/DDBJ databases">
        <title>Taro Niue Genome Assembly and Annotation.</title>
        <authorList>
            <person name="Atibalentja N."/>
            <person name="Keating K."/>
            <person name="Fields C.J."/>
        </authorList>
    </citation>
    <scope>NUCLEOTIDE SEQUENCE</scope>
    <source>
        <strain evidence="1">Niue_2</strain>
        <tissue evidence="1">Leaf</tissue>
    </source>
</reference>
<feature type="non-terminal residue" evidence="1">
    <location>
        <position position="1"/>
    </location>
</feature>
<dbReference type="AlphaFoldDB" id="A0A843X2F7"/>
<dbReference type="EMBL" id="NMUH01005748">
    <property type="protein sequence ID" value="MQM13588.1"/>
    <property type="molecule type" value="Genomic_DNA"/>
</dbReference>
<keyword evidence="2" id="KW-1185">Reference proteome</keyword>
<comment type="caution">
    <text evidence="1">The sequence shown here is derived from an EMBL/GenBank/DDBJ whole genome shotgun (WGS) entry which is preliminary data.</text>
</comment>
<gene>
    <name evidence="1" type="ORF">Taro_046514</name>
</gene>
<accession>A0A843X2F7</accession>
<organism evidence="1 2">
    <name type="scientific">Colocasia esculenta</name>
    <name type="common">Wild taro</name>
    <name type="synonym">Arum esculentum</name>
    <dbReference type="NCBI Taxonomy" id="4460"/>
    <lineage>
        <taxon>Eukaryota</taxon>
        <taxon>Viridiplantae</taxon>
        <taxon>Streptophyta</taxon>
        <taxon>Embryophyta</taxon>
        <taxon>Tracheophyta</taxon>
        <taxon>Spermatophyta</taxon>
        <taxon>Magnoliopsida</taxon>
        <taxon>Liliopsida</taxon>
        <taxon>Araceae</taxon>
        <taxon>Aroideae</taxon>
        <taxon>Colocasieae</taxon>
        <taxon>Colocasia</taxon>
    </lineage>
</organism>
<dbReference type="Proteomes" id="UP000652761">
    <property type="component" value="Unassembled WGS sequence"/>
</dbReference>
<feature type="non-terminal residue" evidence="1">
    <location>
        <position position="82"/>
    </location>
</feature>
<name>A0A843X2F7_COLES</name>
<evidence type="ECO:0000313" key="1">
    <source>
        <dbReference type="EMBL" id="MQM13588.1"/>
    </source>
</evidence>
<evidence type="ECO:0000313" key="2">
    <source>
        <dbReference type="Proteomes" id="UP000652761"/>
    </source>
</evidence>
<protein>
    <submittedName>
        <fullName evidence="1">Uncharacterized protein</fullName>
    </submittedName>
</protein>
<sequence length="82" mass="8793">CGVGWSPQLALPCGAAVGPFVRDCEAQRLFLCCVVRVGYWPDQLVVRSRVVASFPSDSCFATCHGLAVCLACSSIVSDLYHQ</sequence>